<protein>
    <submittedName>
        <fullName evidence="1">Uncharacterized protein</fullName>
    </submittedName>
</protein>
<gene>
    <name evidence="1" type="primary">GLEAN_13696</name>
    <name evidence="1" type="ORF">TcasGA2_TC013696</name>
</gene>
<name>D6WKB0_TRICA</name>
<dbReference type="Proteomes" id="UP000007266">
    <property type="component" value="Linkage group 5"/>
</dbReference>
<reference evidence="1 2" key="2">
    <citation type="journal article" date="2010" name="Nucleic Acids Res.">
        <title>BeetleBase in 2010: revisions to provide comprehensive genomic information for Tribolium castaneum.</title>
        <authorList>
            <person name="Kim H.S."/>
            <person name="Murphy T."/>
            <person name="Xia J."/>
            <person name="Caragea D."/>
            <person name="Park Y."/>
            <person name="Beeman R.W."/>
            <person name="Lorenzen M.D."/>
            <person name="Butcher S."/>
            <person name="Manak J.R."/>
            <person name="Brown S.J."/>
        </authorList>
    </citation>
    <scope>GENOME REANNOTATION</scope>
    <source>
        <strain evidence="1 2">Georgia GA2</strain>
    </source>
</reference>
<sequence length="103" mass="11984">MSTPNTLRVYFAPTEQRRSWRARKLQPVHCRISCTVSVTQPPSAAYHPILWEFNSSNRWSFFPPREIRSRLPNHNPIKFNLRPVTGIVDAGVKSWQFATSGRF</sequence>
<proteinExistence type="predicted"/>
<dbReference type="AlphaFoldDB" id="D6WKB0"/>
<evidence type="ECO:0000313" key="2">
    <source>
        <dbReference type="Proteomes" id="UP000007266"/>
    </source>
</evidence>
<dbReference type="InParanoid" id="D6WKB0"/>
<organism evidence="1 2">
    <name type="scientific">Tribolium castaneum</name>
    <name type="common">Red flour beetle</name>
    <dbReference type="NCBI Taxonomy" id="7070"/>
    <lineage>
        <taxon>Eukaryota</taxon>
        <taxon>Metazoa</taxon>
        <taxon>Ecdysozoa</taxon>
        <taxon>Arthropoda</taxon>
        <taxon>Hexapoda</taxon>
        <taxon>Insecta</taxon>
        <taxon>Pterygota</taxon>
        <taxon>Neoptera</taxon>
        <taxon>Endopterygota</taxon>
        <taxon>Coleoptera</taxon>
        <taxon>Polyphaga</taxon>
        <taxon>Cucujiformia</taxon>
        <taxon>Tenebrionidae</taxon>
        <taxon>Tenebrionidae incertae sedis</taxon>
        <taxon>Tribolium</taxon>
    </lineage>
</organism>
<keyword evidence="2" id="KW-1185">Reference proteome</keyword>
<evidence type="ECO:0000313" key="1">
    <source>
        <dbReference type="EMBL" id="EFA03608.1"/>
    </source>
</evidence>
<dbReference type="EMBL" id="KQ971342">
    <property type="protein sequence ID" value="EFA03608.1"/>
    <property type="molecule type" value="Genomic_DNA"/>
</dbReference>
<reference evidence="1 2" key="1">
    <citation type="journal article" date="2008" name="Nature">
        <title>The genome of the model beetle and pest Tribolium castaneum.</title>
        <authorList>
            <consortium name="Tribolium Genome Sequencing Consortium"/>
            <person name="Richards S."/>
            <person name="Gibbs R.A."/>
            <person name="Weinstock G.M."/>
            <person name="Brown S.J."/>
            <person name="Denell R."/>
            <person name="Beeman R.W."/>
            <person name="Gibbs R."/>
            <person name="Beeman R.W."/>
            <person name="Brown S.J."/>
            <person name="Bucher G."/>
            <person name="Friedrich M."/>
            <person name="Grimmelikhuijzen C.J."/>
            <person name="Klingler M."/>
            <person name="Lorenzen M."/>
            <person name="Richards S."/>
            <person name="Roth S."/>
            <person name="Schroder R."/>
            <person name="Tautz D."/>
            <person name="Zdobnov E.M."/>
            <person name="Muzny D."/>
            <person name="Gibbs R.A."/>
            <person name="Weinstock G.M."/>
            <person name="Attaway T."/>
            <person name="Bell S."/>
            <person name="Buhay C.J."/>
            <person name="Chandrabose M.N."/>
            <person name="Chavez D."/>
            <person name="Clerk-Blankenburg K.P."/>
            <person name="Cree A."/>
            <person name="Dao M."/>
            <person name="Davis C."/>
            <person name="Chacko J."/>
            <person name="Dinh H."/>
            <person name="Dugan-Rocha S."/>
            <person name="Fowler G."/>
            <person name="Garner T.T."/>
            <person name="Garnes J."/>
            <person name="Gnirke A."/>
            <person name="Hawes A."/>
            <person name="Hernandez J."/>
            <person name="Hines S."/>
            <person name="Holder M."/>
            <person name="Hume J."/>
            <person name="Jhangiani S.N."/>
            <person name="Joshi V."/>
            <person name="Khan Z.M."/>
            <person name="Jackson L."/>
            <person name="Kovar C."/>
            <person name="Kowis A."/>
            <person name="Lee S."/>
            <person name="Lewis L.R."/>
            <person name="Margolis J."/>
            <person name="Morgan M."/>
            <person name="Nazareth L.V."/>
            <person name="Nguyen N."/>
            <person name="Okwuonu G."/>
            <person name="Parker D."/>
            <person name="Richards S."/>
            <person name="Ruiz S.J."/>
            <person name="Santibanez J."/>
            <person name="Savard J."/>
            <person name="Scherer S.E."/>
            <person name="Schneider B."/>
            <person name="Sodergren E."/>
            <person name="Tautz D."/>
            <person name="Vattahil S."/>
            <person name="Villasana D."/>
            <person name="White C.S."/>
            <person name="Wright R."/>
            <person name="Park Y."/>
            <person name="Beeman R.W."/>
            <person name="Lord J."/>
            <person name="Oppert B."/>
            <person name="Lorenzen M."/>
            <person name="Brown S."/>
            <person name="Wang L."/>
            <person name="Savard J."/>
            <person name="Tautz D."/>
            <person name="Richards S."/>
            <person name="Weinstock G."/>
            <person name="Gibbs R.A."/>
            <person name="Liu Y."/>
            <person name="Worley K."/>
            <person name="Weinstock G."/>
            <person name="Elsik C.G."/>
            <person name="Reese J.T."/>
            <person name="Elhaik E."/>
            <person name="Landan G."/>
            <person name="Graur D."/>
            <person name="Arensburger P."/>
            <person name="Atkinson P."/>
            <person name="Beeman R.W."/>
            <person name="Beidler J."/>
            <person name="Brown S.J."/>
            <person name="Demuth J.P."/>
            <person name="Drury D.W."/>
            <person name="Du Y.Z."/>
            <person name="Fujiwara H."/>
            <person name="Lorenzen M."/>
            <person name="Maselli V."/>
            <person name="Osanai M."/>
            <person name="Park Y."/>
            <person name="Robertson H.M."/>
            <person name="Tu Z."/>
            <person name="Wang J.J."/>
            <person name="Wang S."/>
            <person name="Richards S."/>
            <person name="Song H."/>
            <person name="Zhang L."/>
            <person name="Sodergren E."/>
            <person name="Werner D."/>
            <person name="Stanke M."/>
            <person name="Morgenstern B."/>
            <person name="Solovyev V."/>
            <person name="Kosarev P."/>
            <person name="Brown G."/>
            <person name="Chen H.C."/>
            <person name="Ermolaeva O."/>
            <person name="Hlavina W."/>
            <person name="Kapustin Y."/>
            <person name="Kiryutin B."/>
            <person name="Kitts P."/>
            <person name="Maglott D."/>
            <person name="Pruitt K."/>
            <person name="Sapojnikov V."/>
            <person name="Souvorov A."/>
            <person name="Mackey A.J."/>
            <person name="Waterhouse R.M."/>
            <person name="Wyder S."/>
            <person name="Zdobnov E.M."/>
            <person name="Zdobnov E.M."/>
            <person name="Wyder S."/>
            <person name="Kriventseva E.V."/>
            <person name="Kadowaki T."/>
            <person name="Bork P."/>
            <person name="Aranda M."/>
            <person name="Bao R."/>
            <person name="Beermann A."/>
            <person name="Berns N."/>
            <person name="Bolognesi R."/>
            <person name="Bonneton F."/>
            <person name="Bopp D."/>
            <person name="Brown S.J."/>
            <person name="Bucher G."/>
            <person name="Butts T."/>
            <person name="Chaumot A."/>
            <person name="Denell R.E."/>
            <person name="Ferrier D.E."/>
            <person name="Friedrich M."/>
            <person name="Gordon C.M."/>
            <person name="Jindra M."/>
            <person name="Klingler M."/>
            <person name="Lan Q."/>
            <person name="Lattorff H.M."/>
            <person name="Laudet V."/>
            <person name="von Levetsow C."/>
            <person name="Liu Z."/>
            <person name="Lutz R."/>
            <person name="Lynch J.A."/>
            <person name="da Fonseca R.N."/>
            <person name="Posnien N."/>
            <person name="Reuter R."/>
            <person name="Roth S."/>
            <person name="Savard J."/>
            <person name="Schinko J.B."/>
            <person name="Schmitt C."/>
            <person name="Schoppmeier M."/>
            <person name="Schroder R."/>
            <person name="Shippy T.D."/>
            <person name="Simonnet F."/>
            <person name="Marques-Souza H."/>
            <person name="Tautz D."/>
            <person name="Tomoyasu Y."/>
            <person name="Trauner J."/>
            <person name="Van der Zee M."/>
            <person name="Vervoort M."/>
            <person name="Wittkopp N."/>
            <person name="Wimmer E.A."/>
            <person name="Yang X."/>
            <person name="Jones A.K."/>
            <person name="Sattelle D.B."/>
            <person name="Ebert P.R."/>
            <person name="Nelson D."/>
            <person name="Scott J.G."/>
            <person name="Beeman R.W."/>
            <person name="Muthukrishnan S."/>
            <person name="Kramer K.J."/>
            <person name="Arakane Y."/>
            <person name="Beeman R.W."/>
            <person name="Zhu Q."/>
            <person name="Hogenkamp D."/>
            <person name="Dixit R."/>
            <person name="Oppert B."/>
            <person name="Jiang H."/>
            <person name="Zou Z."/>
            <person name="Marshall J."/>
            <person name="Elpidina E."/>
            <person name="Vinokurov K."/>
            <person name="Oppert C."/>
            <person name="Zou Z."/>
            <person name="Evans J."/>
            <person name="Lu Z."/>
            <person name="Zhao P."/>
            <person name="Sumathipala N."/>
            <person name="Altincicek B."/>
            <person name="Vilcinskas A."/>
            <person name="Williams M."/>
            <person name="Hultmark D."/>
            <person name="Hetru C."/>
            <person name="Jiang H."/>
            <person name="Grimmelikhuijzen C.J."/>
            <person name="Hauser F."/>
            <person name="Cazzamali G."/>
            <person name="Williamson M."/>
            <person name="Park Y."/>
            <person name="Li B."/>
            <person name="Tanaka Y."/>
            <person name="Predel R."/>
            <person name="Neupert S."/>
            <person name="Schachtner J."/>
            <person name="Verleyen P."/>
            <person name="Raible F."/>
            <person name="Bork P."/>
            <person name="Friedrich M."/>
            <person name="Walden K.K."/>
            <person name="Robertson H.M."/>
            <person name="Angeli S."/>
            <person name="Foret S."/>
            <person name="Bucher G."/>
            <person name="Schuetz S."/>
            <person name="Maleszka R."/>
            <person name="Wimmer E.A."/>
            <person name="Beeman R.W."/>
            <person name="Lorenzen M."/>
            <person name="Tomoyasu Y."/>
            <person name="Miller S.C."/>
            <person name="Grossmann D."/>
            <person name="Bucher G."/>
        </authorList>
    </citation>
    <scope>NUCLEOTIDE SEQUENCE [LARGE SCALE GENOMIC DNA]</scope>
    <source>
        <strain evidence="1 2">Georgia GA2</strain>
    </source>
</reference>
<dbReference type="HOGENOM" id="CLU_2267164_0_0_1"/>
<accession>D6WKB0</accession>